<dbReference type="InterPro" id="IPR001623">
    <property type="entry name" value="DnaJ_domain"/>
</dbReference>
<dbReference type="SMART" id="SM00271">
    <property type="entry name" value="DnaJ"/>
    <property type="match status" value="1"/>
</dbReference>
<evidence type="ECO:0000259" key="2">
    <source>
        <dbReference type="PROSITE" id="PS50076"/>
    </source>
</evidence>
<evidence type="ECO:0000313" key="4">
    <source>
        <dbReference type="Proteomes" id="UP001634393"/>
    </source>
</evidence>
<dbReference type="InterPro" id="IPR036869">
    <property type="entry name" value="J_dom_sf"/>
</dbReference>
<name>A0ABD3T0S3_9LAMI</name>
<dbReference type="PRINTS" id="PR00625">
    <property type="entry name" value="JDOMAIN"/>
</dbReference>
<dbReference type="InterPro" id="IPR056988">
    <property type="entry name" value="Zn_ribbon_pln"/>
</dbReference>
<dbReference type="EMBL" id="JBJXBP010000005">
    <property type="protein sequence ID" value="KAL3829998.1"/>
    <property type="molecule type" value="Genomic_DNA"/>
</dbReference>
<dbReference type="SUPFAM" id="SSF46565">
    <property type="entry name" value="Chaperone J-domain"/>
    <property type="match status" value="1"/>
</dbReference>
<proteinExistence type="predicted"/>
<dbReference type="InterPro" id="IPR018253">
    <property type="entry name" value="DnaJ_domain_CS"/>
</dbReference>
<dbReference type="PROSITE" id="PS00636">
    <property type="entry name" value="DNAJ_1"/>
    <property type="match status" value="1"/>
</dbReference>
<dbReference type="PANTHER" id="PTHR45089:SF57">
    <property type="entry name" value="DNAJ HEAT SHOCK N-TERMINAL DOMAIN-CONTAINING PROTEIN"/>
    <property type="match status" value="1"/>
</dbReference>
<dbReference type="Proteomes" id="UP001634393">
    <property type="component" value="Unassembled WGS sequence"/>
</dbReference>
<sequence>MECNKDEANRAKEMAEKKMASNDFVGAQKIALKAKNLYPELDNISQLLSICDVHCSAQKRILGSEKDWYGILQVERLADDLTIKKQYKRLAFILHPDKNRFPGAESAFKLICEANAVLSDTAKKSLYDSKIRVLVGSAPVNRPPPHHVNKNHQFNKQNGVQNNAANGFSSMSQQKTPQFGSTTMPEFFWTSCPFCSIQYQYHRKYVNISLRCPTCSKNFMACEIRVQGIPLSSKWGQPGAHVPPKPGSTQPASFQEKVAPSFGNFNKKGVRNDKGSGSDGIRVASTWNKNEDIKDNESKNHNANSMHCGKMRGNSSSANNWESVNLKCKGKKRSRRVVIESSESFDTSSDSDIEDVTSKENVLNSATGGVHFPRRSSRKKQHISYNENDDDDIVSPLKKSEASKETGAVHPEENLQDKDAKCDKEVKERGETNGDEKIEIISDSDLDSCAVDDLDKDKFDCIDPEFSDFDRMRDPSCFEVDQFWACYDTFDGMPRFYAKVKKVFTSPFELSITWLEPVPIHKAYEDWVEKIPVGCGTFKLGKTKRTSELLTFSHKVLFKNGIKRTLTIYPQEGEVWALIKDWDKSWRSNAENIKEFKYEVVEVLSEFDEGSGIRVAYLDKVEGFKCLFERIFMKTDSFTIRPNELYKFSHLVPSFKMTGSEREGVPRGSFELDPASLPLNPDHLYFPAKAKVDS</sequence>
<dbReference type="Pfam" id="PF00226">
    <property type="entry name" value="DnaJ"/>
    <property type="match status" value="1"/>
</dbReference>
<comment type="caution">
    <text evidence="3">The sequence shown here is derived from an EMBL/GenBank/DDBJ whole genome shotgun (WGS) entry which is preliminary data.</text>
</comment>
<organism evidence="3 4">
    <name type="scientific">Penstemon smallii</name>
    <dbReference type="NCBI Taxonomy" id="265156"/>
    <lineage>
        <taxon>Eukaryota</taxon>
        <taxon>Viridiplantae</taxon>
        <taxon>Streptophyta</taxon>
        <taxon>Embryophyta</taxon>
        <taxon>Tracheophyta</taxon>
        <taxon>Spermatophyta</taxon>
        <taxon>Magnoliopsida</taxon>
        <taxon>eudicotyledons</taxon>
        <taxon>Gunneridae</taxon>
        <taxon>Pentapetalae</taxon>
        <taxon>asterids</taxon>
        <taxon>lamiids</taxon>
        <taxon>Lamiales</taxon>
        <taxon>Plantaginaceae</taxon>
        <taxon>Cheloneae</taxon>
        <taxon>Penstemon</taxon>
    </lineage>
</organism>
<accession>A0ABD3T0S3</accession>
<feature type="domain" description="J" evidence="2">
    <location>
        <begin position="67"/>
        <end position="131"/>
    </location>
</feature>
<dbReference type="Pfam" id="PF11926">
    <property type="entry name" value="DUF3444"/>
    <property type="match status" value="1"/>
</dbReference>
<dbReference type="CDD" id="cd06257">
    <property type="entry name" value="DnaJ"/>
    <property type="match status" value="1"/>
</dbReference>
<evidence type="ECO:0000256" key="1">
    <source>
        <dbReference type="SAM" id="MobiDB-lite"/>
    </source>
</evidence>
<protein>
    <recommendedName>
        <fullName evidence="2">J domain-containing protein</fullName>
    </recommendedName>
</protein>
<dbReference type="AlphaFoldDB" id="A0ABD3T0S3"/>
<feature type="compositionally biased region" description="Basic residues" evidence="1">
    <location>
        <begin position="372"/>
        <end position="382"/>
    </location>
</feature>
<feature type="region of interest" description="Disordered" evidence="1">
    <location>
        <begin position="263"/>
        <end position="283"/>
    </location>
</feature>
<evidence type="ECO:0000313" key="3">
    <source>
        <dbReference type="EMBL" id="KAL3829998.1"/>
    </source>
</evidence>
<gene>
    <name evidence="3" type="ORF">ACJIZ3_018800</name>
</gene>
<feature type="region of interest" description="Disordered" evidence="1">
    <location>
        <begin position="341"/>
        <end position="416"/>
    </location>
</feature>
<dbReference type="Pfam" id="PF23551">
    <property type="entry name" value="Zn_ribbon_20"/>
    <property type="match status" value="1"/>
</dbReference>
<dbReference type="PROSITE" id="PS50076">
    <property type="entry name" value="DNAJ_2"/>
    <property type="match status" value="1"/>
</dbReference>
<keyword evidence="4" id="KW-1185">Reference proteome</keyword>
<dbReference type="PANTHER" id="PTHR45089">
    <property type="entry name" value="DNAJ HEAT SHOCK AMINO-TERMINAL DOMAIN PROTEIN-RELATED"/>
    <property type="match status" value="1"/>
</dbReference>
<dbReference type="InterPro" id="IPR024593">
    <property type="entry name" value="DUF3444"/>
</dbReference>
<reference evidence="3 4" key="1">
    <citation type="submission" date="2024-12" db="EMBL/GenBank/DDBJ databases">
        <title>The unique morphological basis and parallel evolutionary history of personate flowers in Penstemon.</title>
        <authorList>
            <person name="Depatie T.H."/>
            <person name="Wessinger C.A."/>
        </authorList>
    </citation>
    <scope>NUCLEOTIDE SEQUENCE [LARGE SCALE GENOMIC DNA]</scope>
    <source>
        <strain evidence="3">WTNN_2</strain>
        <tissue evidence="3">Leaf</tissue>
    </source>
</reference>
<dbReference type="Gene3D" id="1.10.287.110">
    <property type="entry name" value="DnaJ domain"/>
    <property type="match status" value="1"/>
</dbReference>